<keyword evidence="3" id="KW-1185">Reference proteome</keyword>
<dbReference type="EMBL" id="JFKA01000005">
    <property type="protein sequence ID" value="OSQ38042.1"/>
    <property type="molecule type" value="Genomic_DNA"/>
</dbReference>
<name>A0A1Y2KZ89_9PROT</name>
<dbReference type="GO" id="GO:0047570">
    <property type="term" value="F:3-oxoadipate enol-lactonase activity"/>
    <property type="evidence" value="ECO:0007669"/>
    <property type="project" value="InterPro"/>
</dbReference>
<dbReference type="STRING" id="1293891.TMES_13905"/>
<gene>
    <name evidence="2" type="ORF">TMES_13905</name>
</gene>
<evidence type="ECO:0000313" key="2">
    <source>
        <dbReference type="EMBL" id="OSQ38042.1"/>
    </source>
</evidence>
<dbReference type="RefSeq" id="WP_085583520.1">
    <property type="nucleotide sequence ID" value="NZ_JFKA01000005.1"/>
</dbReference>
<protein>
    <submittedName>
        <fullName evidence="2">3-oxoadipate enol-lactonase</fullName>
    </submittedName>
</protein>
<evidence type="ECO:0000313" key="3">
    <source>
        <dbReference type="Proteomes" id="UP000193391"/>
    </source>
</evidence>
<reference evidence="2 3" key="1">
    <citation type="submission" date="2014-03" db="EMBL/GenBank/DDBJ databases">
        <title>The draft genome sequence of Thalassospira mesophila JCM 18969.</title>
        <authorList>
            <person name="Lai Q."/>
            <person name="Shao Z."/>
        </authorList>
    </citation>
    <scope>NUCLEOTIDE SEQUENCE [LARGE SCALE GENOMIC DNA]</scope>
    <source>
        <strain evidence="2 3">JCM 18969</strain>
    </source>
</reference>
<proteinExistence type="predicted"/>
<dbReference type="PANTHER" id="PTHR43433:SF5">
    <property type="entry name" value="AB HYDROLASE-1 DOMAIN-CONTAINING PROTEIN"/>
    <property type="match status" value="1"/>
</dbReference>
<dbReference type="Proteomes" id="UP000193391">
    <property type="component" value="Unassembled WGS sequence"/>
</dbReference>
<dbReference type="Gene3D" id="3.40.50.1820">
    <property type="entry name" value="alpha/beta hydrolase"/>
    <property type="match status" value="1"/>
</dbReference>
<dbReference type="InterPro" id="IPR026968">
    <property type="entry name" value="PcaD/CatD"/>
</dbReference>
<dbReference type="Pfam" id="PF12697">
    <property type="entry name" value="Abhydrolase_6"/>
    <property type="match status" value="1"/>
</dbReference>
<dbReference type="OrthoDB" id="9801400at2"/>
<dbReference type="NCBIfam" id="TIGR02427">
    <property type="entry name" value="protocat_pcaD"/>
    <property type="match status" value="1"/>
</dbReference>
<evidence type="ECO:0000259" key="1">
    <source>
        <dbReference type="Pfam" id="PF12697"/>
    </source>
</evidence>
<sequence length="266" mass="28179">MTLKVADLNGTHLHYADQGRQDAPVLVFSNSLGTDLRIWDDVVAAFAPAFRVITYDKRGHGLSGIGDAPYSIDLHTRDLLSLLDHLGVENAIVCGLSVGGLIAQHLAAIAPNRVRGLILCDTAPKIGDATGWNTRIDAIAKGGMEVIGDAVIERWLSASYRARKPALSALYQAMLVRTPVAGYGGTCAAIRDADLTKSTSALSRPVLCVAGSVDQSTPPDLVRAMADSIAHAKFALIEGVGHLPPIEAPQELCRLIDGFIKENALV</sequence>
<dbReference type="PRINTS" id="PR00111">
    <property type="entry name" value="ABHYDROLASE"/>
</dbReference>
<dbReference type="AlphaFoldDB" id="A0A1Y2KZ89"/>
<dbReference type="PANTHER" id="PTHR43433">
    <property type="entry name" value="HYDROLASE, ALPHA/BETA FOLD FAMILY PROTEIN"/>
    <property type="match status" value="1"/>
</dbReference>
<dbReference type="InterPro" id="IPR000073">
    <property type="entry name" value="AB_hydrolase_1"/>
</dbReference>
<dbReference type="InterPro" id="IPR029058">
    <property type="entry name" value="AB_hydrolase_fold"/>
</dbReference>
<dbReference type="SUPFAM" id="SSF53474">
    <property type="entry name" value="alpha/beta-Hydrolases"/>
    <property type="match status" value="1"/>
</dbReference>
<feature type="domain" description="AB hydrolase-1" evidence="1">
    <location>
        <begin position="27"/>
        <end position="254"/>
    </location>
</feature>
<dbReference type="GO" id="GO:0042952">
    <property type="term" value="P:beta-ketoadipate pathway"/>
    <property type="evidence" value="ECO:0007669"/>
    <property type="project" value="InterPro"/>
</dbReference>
<dbReference type="InterPro" id="IPR050471">
    <property type="entry name" value="AB_hydrolase"/>
</dbReference>
<comment type="caution">
    <text evidence="2">The sequence shown here is derived from an EMBL/GenBank/DDBJ whole genome shotgun (WGS) entry which is preliminary data.</text>
</comment>
<accession>A0A1Y2KZ89</accession>
<organism evidence="2 3">
    <name type="scientific">Thalassospira mesophila</name>
    <dbReference type="NCBI Taxonomy" id="1293891"/>
    <lineage>
        <taxon>Bacteria</taxon>
        <taxon>Pseudomonadati</taxon>
        <taxon>Pseudomonadota</taxon>
        <taxon>Alphaproteobacteria</taxon>
        <taxon>Rhodospirillales</taxon>
        <taxon>Thalassospiraceae</taxon>
        <taxon>Thalassospira</taxon>
    </lineage>
</organism>